<sequence length="40" mass="4309">MHPETREGWAGDGRFGRSPSGVRVEEAPHPSYIQTGGGIE</sequence>
<evidence type="ECO:0000256" key="1">
    <source>
        <dbReference type="SAM" id="MobiDB-lite"/>
    </source>
</evidence>
<organism evidence="2 3">
    <name type="scientific">Bipolaricaulis sibiricus</name>
    <dbReference type="NCBI Taxonomy" id="2501609"/>
    <lineage>
        <taxon>Bacteria</taxon>
        <taxon>Candidatus Bipolaricaulota</taxon>
        <taxon>Candidatus Bipolaricaulia</taxon>
        <taxon>Candidatus Bipolaricaulales</taxon>
        <taxon>Candidatus Bipolaricaulaceae</taxon>
        <taxon>Candidatus Bipolaricaulis</taxon>
    </lineage>
</organism>
<proteinExistence type="predicted"/>
<dbReference type="KEGG" id="bih:BIP78_1583"/>
<evidence type="ECO:0000313" key="3">
    <source>
        <dbReference type="Proteomes" id="UP000287233"/>
    </source>
</evidence>
<protein>
    <submittedName>
        <fullName evidence="2">Uncharacterized protein</fullName>
    </submittedName>
</protein>
<feature type="region of interest" description="Disordered" evidence="1">
    <location>
        <begin position="1"/>
        <end position="40"/>
    </location>
</feature>
<accession>A0A410FW85</accession>
<dbReference type="EMBL" id="CP034928">
    <property type="protein sequence ID" value="QAA77347.1"/>
    <property type="molecule type" value="Genomic_DNA"/>
</dbReference>
<name>A0A410FW85_BIPS1</name>
<gene>
    <name evidence="2" type="ORF">BIP78_1583</name>
</gene>
<reference evidence="3" key="1">
    <citation type="submission" date="2018-12" db="EMBL/GenBank/DDBJ databases">
        <title>Complete genome sequence of an uncultured bacterium of the candidate phylum Bipolaricaulota.</title>
        <authorList>
            <person name="Kadnikov V.V."/>
            <person name="Mardanov A.V."/>
            <person name="Beletsky A.V."/>
            <person name="Frank Y.A."/>
            <person name="Karnachuk O.V."/>
            <person name="Ravin N.V."/>
        </authorList>
    </citation>
    <scope>NUCLEOTIDE SEQUENCE [LARGE SCALE GENOMIC DNA]</scope>
</reference>
<evidence type="ECO:0000313" key="2">
    <source>
        <dbReference type="EMBL" id="QAA77347.1"/>
    </source>
</evidence>
<dbReference type="AlphaFoldDB" id="A0A410FW85"/>
<dbReference type="Proteomes" id="UP000287233">
    <property type="component" value="Chromosome"/>
</dbReference>